<sequence length="319" mass="36441">MVGVFIEHLNVQVNFESMDAGISGLSEPTLDMIFNLDNDVHVENDVTMDIEDAILDNNDNRGDDDEASIGDDYVHSEELVDIEWVGLAVERERAKKNIMIISEKTTQRGTRGTHNGYKVFNPKLDMNDPHFIVDLCFTNTSIFRAAVRQHSRVHERDIKFTKNEKDKSMMVVMKKECKLSLSKYQLYRAKTKVKEMGNGSDIRQYGLLWRYAAEIKRQDPETTVRIKIGTVGEEVKFKRFYVCWGALRKGFLDGCRPVIFLDGCHLKTYIGGILLCVVGVDANNGIYPIAYAVVEKEKKNSWLWFLQLLIDDLGIEESG</sequence>
<name>A0AAQ3K3X8_9LILI</name>
<feature type="domain" description="MULE transposase" evidence="1">
    <location>
        <begin position="258"/>
        <end position="308"/>
    </location>
</feature>
<keyword evidence="3" id="KW-1185">Reference proteome</keyword>
<gene>
    <name evidence="2" type="ORF">Cni_G10346</name>
</gene>
<evidence type="ECO:0000313" key="2">
    <source>
        <dbReference type="EMBL" id="WOL01629.1"/>
    </source>
</evidence>
<reference evidence="2 3" key="1">
    <citation type="submission" date="2023-10" db="EMBL/GenBank/DDBJ databases">
        <title>Chromosome-scale genome assembly provides insights into flower coloration mechanisms of Canna indica.</title>
        <authorList>
            <person name="Li C."/>
        </authorList>
    </citation>
    <scope>NUCLEOTIDE SEQUENCE [LARGE SCALE GENOMIC DNA]</scope>
    <source>
        <tissue evidence="2">Flower</tissue>
    </source>
</reference>
<accession>A0AAQ3K3X8</accession>
<dbReference type="InterPro" id="IPR018289">
    <property type="entry name" value="MULE_transposase_dom"/>
</dbReference>
<protein>
    <recommendedName>
        <fullName evidence="1">MULE transposase domain-containing protein</fullName>
    </recommendedName>
</protein>
<dbReference type="Pfam" id="PF10551">
    <property type="entry name" value="MULE"/>
    <property type="match status" value="1"/>
</dbReference>
<proteinExistence type="predicted"/>
<dbReference type="PANTHER" id="PTHR31973:SF187">
    <property type="entry name" value="MUTATOR TRANSPOSASE MUDRA PROTEIN"/>
    <property type="match status" value="1"/>
</dbReference>
<evidence type="ECO:0000313" key="3">
    <source>
        <dbReference type="Proteomes" id="UP001327560"/>
    </source>
</evidence>
<dbReference type="EMBL" id="CP136892">
    <property type="protein sequence ID" value="WOL01629.1"/>
    <property type="molecule type" value="Genomic_DNA"/>
</dbReference>
<dbReference type="Proteomes" id="UP001327560">
    <property type="component" value="Chromosome 3"/>
</dbReference>
<dbReference type="PANTHER" id="PTHR31973">
    <property type="entry name" value="POLYPROTEIN, PUTATIVE-RELATED"/>
    <property type="match status" value="1"/>
</dbReference>
<organism evidence="2 3">
    <name type="scientific">Canna indica</name>
    <name type="common">Indian-shot</name>
    <dbReference type="NCBI Taxonomy" id="4628"/>
    <lineage>
        <taxon>Eukaryota</taxon>
        <taxon>Viridiplantae</taxon>
        <taxon>Streptophyta</taxon>
        <taxon>Embryophyta</taxon>
        <taxon>Tracheophyta</taxon>
        <taxon>Spermatophyta</taxon>
        <taxon>Magnoliopsida</taxon>
        <taxon>Liliopsida</taxon>
        <taxon>Zingiberales</taxon>
        <taxon>Cannaceae</taxon>
        <taxon>Canna</taxon>
    </lineage>
</organism>
<dbReference type="AlphaFoldDB" id="A0AAQ3K3X8"/>
<evidence type="ECO:0000259" key="1">
    <source>
        <dbReference type="Pfam" id="PF10551"/>
    </source>
</evidence>